<dbReference type="GO" id="GO:0005543">
    <property type="term" value="F:phospholipid binding"/>
    <property type="evidence" value="ECO:0007669"/>
    <property type="project" value="TreeGrafter"/>
</dbReference>
<evidence type="ECO:0000256" key="3">
    <source>
        <dbReference type="ARBA" id="ARBA00011881"/>
    </source>
</evidence>
<keyword evidence="7" id="KW-0732">Signal</keyword>
<dbReference type="PANTHER" id="PTHR18976:SF2">
    <property type="entry name" value="APOLIPOPROTEIN E"/>
    <property type="match status" value="1"/>
</dbReference>
<evidence type="ECO:0000256" key="8">
    <source>
        <dbReference type="ARBA" id="ARBA00022737"/>
    </source>
</evidence>
<evidence type="ECO:0000256" key="10">
    <source>
        <dbReference type="ARBA" id="ARBA00023121"/>
    </source>
</evidence>
<evidence type="ECO:0000256" key="1">
    <source>
        <dbReference type="ARBA" id="ARBA00004498"/>
    </source>
</evidence>
<evidence type="ECO:0000256" key="5">
    <source>
        <dbReference type="ARBA" id="ARBA00022525"/>
    </source>
</evidence>
<dbReference type="GO" id="GO:0033700">
    <property type="term" value="P:phospholipid efflux"/>
    <property type="evidence" value="ECO:0007669"/>
    <property type="project" value="TreeGrafter"/>
</dbReference>
<dbReference type="SUPFAM" id="SSF58113">
    <property type="entry name" value="Apolipoprotein A-I"/>
    <property type="match status" value="1"/>
</dbReference>
<protein>
    <submittedName>
        <fullName evidence="12">APOEB protein</fullName>
    </submittedName>
</protein>
<dbReference type="Proteomes" id="UP000886611">
    <property type="component" value="Unassembled WGS sequence"/>
</dbReference>
<evidence type="ECO:0000256" key="9">
    <source>
        <dbReference type="ARBA" id="ARBA00023055"/>
    </source>
</evidence>
<name>A0A8X7XSU7_POLSE</name>
<keyword evidence="9" id="KW-0445">Lipid transport</keyword>
<dbReference type="GO" id="GO:0060228">
    <property type="term" value="F:phosphatidylcholine-sterol O-acyltransferase activator activity"/>
    <property type="evidence" value="ECO:0007669"/>
    <property type="project" value="TreeGrafter"/>
</dbReference>
<evidence type="ECO:0000256" key="2">
    <source>
        <dbReference type="ARBA" id="ARBA00008788"/>
    </source>
</evidence>
<sequence>MQTNKSCLAKPTDRQSLIMPTTCYGPLGTSRGDIWGPLWAPRSFDQHLMVALVPSEKMKFLAVILATAFIAGSQARFLLLGDEPKSKWEESVDNFWQYVSKIGTGADDIVGQIKSSQLSRELDGLITDTMAELNLYTDDLKNKIAPYTQSMASQFGDDIVGMKDKLHLDMTDVKNKMVQYSEELRLMVDQNVEEVKSKMNIYMRKLKKKLSKDSEDLRRKFTTYAEDLRTRTSQNMEAMRDRFEPYTSDIKEKTQQKLDSLQQIFTDQAKSIRDRFNGKATEFKSDFEQKAKEVQGLMQDKAEELRNWFEPYINNLRQQFDTMLENLKPKSN</sequence>
<evidence type="ECO:0000256" key="4">
    <source>
        <dbReference type="ARBA" id="ARBA00022448"/>
    </source>
</evidence>
<proteinExistence type="inferred from homology"/>
<dbReference type="FunFam" id="1.20.120.20:FF:000010">
    <property type="entry name" value="Apolipoprotein E"/>
    <property type="match status" value="1"/>
</dbReference>
<dbReference type="InterPro" id="IPR050163">
    <property type="entry name" value="Apolipoprotein_A1/A4/E"/>
</dbReference>
<organism evidence="12 13">
    <name type="scientific">Polypterus senegalus</name>
    <name type="common">Senegal bichir</name>
    <dbReference type="NCBI Taxonomy" id="55291"/>
    <lineage>
        <taxon>Eukaryota</taxon>
        <taxon>Metazoa</taxon>
        <taxon>Chordata</taxon>
        <taxon>Craniata</taxon>
        <taxon>Vertebrata</taxon>
        <taxon>Euteleostomi</taxon>
        <taxon>Actinopterygii</taxon>
        <taxon>Polypteriformes</taxon>
        <taxon>Polypteridae</taxon>
        <taxon>Polypterus</taxon>
    </lineage>
</organism>
<dbReference type="GO" id="GO:0034364">
    <property type="term" value="C:high-density lipoprotein particle"/>
    <property type="evidence" value="ECO:0007669"/>
    <property type="project" value="TreeGrafter"/>
</dbReference>
<comment type="subunit">
    <text evidence="3">Homotetramer.</text>
</comment>
<keyword evidence="13" id="KW-1185">Reference proteome</keyword>
<dbReference type="GO" id="GO:0042627">
    <property type="term" value="C:chylomicron"/>
    <property type="evidence" value="ECO:0007669"/>
    <property type="project" value="TreeGrafter"/>
</dbReference>
<evidence type="ECO:0000256" key="11">
    <source>
        <dbReference type="ARBA" id="ARBA00056320"/>
    </source>
</evidence>
<evidence type="ECO:0000256" key="6">
    <source>
        <dbReference type="ARBA" id="ARBA00022530"/>
    </source>
</evidence>
<evidence type="ECO:0000313" key="13">
    <source>
        <dbReference type="Proteomes" id="UP000886611"/>
    </source>
</evidence>
<dbReference type="GO" id="GO:0008203">
    <property type="term" value="P:cholesterol metabolic process"/>
    <property type="evidence" value="ECO:0007669"/>
    <property type="project" value="TreeGrafter"/>
</dbReference>
<feature type="non-terminal residue" evidence="12">
    <location>
        <position position="1"/>
    </location>
</feature>
<evidence type="ECO:0000313" key="12">
    <source>
        <dbReference type="EMBL" id="KAG2470537.1"/>
    </source>
</evidence>
<gene>
    <name evidence="12" type="primary">Apoeb</name>
    <name evidence="12" type="ORF">GTO96_0006319</name>
</gene>
<keyword evidence="4" id="KW-0813">Transport</keyword>
<dbReference type="Gene3D" id="1.20.120.20">
    <property type="entry name" value="Apolipoprotein"/>
    <property type="match status" value="2"/>
</dbReference>
<keyword evidence="5" id="KW-0964">Secreted</keyword>
<evidence type="ECO:0000256" key="7">
    <source>
        <dbReference type="ARBA" id="ARBA00022729"/>
    </source>
</evidence>
<dbReference type="GO" id="GO:0034361">
    <property type="term" value="C:very-low-density lipoprotein particle"/>
    <property type="evidence" value="ECO:0007669"/>
    <property type="project" value="TreeGrafter"/>
</dbReference>
<keyword evidence="10" id="KW-0446">Lipid-binding</keyword>
<comment type="subcellular location">
    <subcellularLocation>
        <location evidence="1">Secreted</location>
        <location evidence="1">Extracellular space</location>
        <location evidence="1">Extracellular matrix</location>
    </subcellularLocation>
</comment>
<dbReference type="GO" id="GO:0120020">
    <property type="term" value="F:cholesterol transfer activity"/>
    <property type="evidence" value="ECO:0007669"/>
    <property type="project" value="TreeGrafter"/>
</dbReference>
<dbReference type="GO" id="GO:0055090">
    <property type="term" value="P:acylglycerol homeostasis"/>
    <property type="evidence" value="ECO:0007669"/>
    <property type="project" value="TreeGrafter"/>
</dbReference>
<comment type="function">
    <text evidence="11">APOE is an apolipoprotein, a protein associating with lipid particles, that mainly functions in lipoprotein-mediated lipid transport between organs via the plasma and interstitial fluids. APOE is a core component of plasma lipoproteins and is involved in their production, conversion and clearance. Apolipoproteins are amphipathic molecules that interact both with lipids of the lipoprotein particle core and the aqueous environment of the plasma.</text>
</comment>
<dbReference type="EMBL" id="JAATIS010000094">
    <property type="protein sequence ID" value="KAG2470537.1"/>
    <property type="molecule type" value="Genomic_DNA"/>
</dbReference>
<dbReference type="Pfam" id="PF01442">
    <property type="entry name" value="Apolipoprotein"/>
    <property type="match status" value="1"/>
</dbReference>
<dbReference type="GO" id="GO:0042157">
    <property type="term" value="P:lipoprotein metabolic process"/>
    <property type="evidence" value="ECO:0007669"/>
    <property type="project" value="InterPro"/>
</dbReference>
<dbReference type="GO" id="GO:0034362">
    <property type="term" value="C:low-density lipoprotein particle"/>
    <property type="evidence" value="ECO:0007669"/>
    <property type="project" value="TreeGrafter"/>
</dbReference>
<accession>A0A8X7XSU7</accession>
<reference evidence="12 13" key="1">
    <citation type="journal article" date="2021" name="Cell">
        <title>Tracing the genetic footprints of vertebrate landing in non-teleost ray-finned fishes.</title>
        <authorList>
            <person name="Bi X."/>
            <person name="Wang K."/>
            <person name="Yang L."/>
            <person name="Pan H."/>
            <person name="Jiang H."/>
            <person name="Wei Q."/>
            <person name="Fang M."/>
            <person name="Yu H."/>
            <person name="Zhu C."/>
            <person name="Cai Y."/>
            <person name="He Y."/>
            <person name="Gan X."/>
            <person name="Zeng H."/>
            <person name="Yu D."/>
            <person name="Zhu Y."/>
            <person name="Jiang H."/>
            <person name="Qiu Q."/>
            <person name="Yang H."/>
            <person name="Zhang Y.E."/>
            <person name="Wang W."/>
            <person name="Zhu M."/>
            <person name="He S."/>
            <person name="Zhang G."/>
        </authorList>
    </citation>
    <scope>NUCLEOTIDE SEQUENCE [LARGE SCALE GENOMIC DNA]</scope>
    <source>
        <strain evidence="12">Bchr_013</strain>
    </source>
</reference>
<dbReference type="AlphaFoldDB" id="A0A8X7XSU7"/>
<keyword evidence="6" id="KW-0272">Extracellular matrix</keyword>
<dbReference type="GO" id="GO:1903561">
    <property type="term" value="C:extracellular vesicle"/>
    <property type="evidence" value="ECO:0007669"/>
    <property type="project" value="TreeGrafter"/>
</dbReference>
<dbReference type="InterPro" id="IPR000074">
    <property type="entry name" value="ApoA_E"/>
</dbReference>
<comment type="similarity">
    <text evidence="2">Belongs to the apolipoprotein A1/A4/E family.</text>
</comment>
<dbReference type="GO" id="GO:0033344">
    <property type="term" value="P:cholesterol efflux"/>
    <property type="evidence" value="ECO:0007669"/>
    <property type="project" value="TreeGrafter"/>
</dbReference>
<comment type="caution">
    <text evidence="12">The sequence shown here is derived from an EMBL/GenBank/DDBJ whole genome shotgun (WGS) entry which is preliminary data.</text>
</comment>
<dbReference type="PANTHER" id="PTHR18976">
    <property type="entry name" value="APOLIPOPROTEIN"/>
    <property type="match status" value="1"/>
</dbReference>
<feature type="non-terminal residue" evidence="12">
    <location>
        <position position="332"/>
    </location>
</feature>
<keyword evidence="8" id="KW-0677">Repeat</keyword>